<sequence length="70" mass="7607">MSMRPIYTIGDVKGVLAAAGVTDKSWSHPGSPTSFAVWLWTRHQCLSPEQVPDELGRYLSETHHAASAAV</sequence>
<accession>A0ABW7HEF3</accession>
<keyword evidence="2" id="KW-1185">Reference proteome</keyword>
<evidence type="ECO:0000313" key="2">
    <source>
        <dbReference type="Proteomes" id="UP001606134"/>
    </source>
</evidence>
<proteinExistence type="predicted"/>
<dbReference type="Proteomes" id="UP001606134">
    <property type="component" value="Unassembled WGS sequence"/>
</dbReference>
<dbReference type="EMBL" id="JBIGIC010000008">
    <property type="protein sequence ID" value="MFG6488295.1"/>
    <property type="molecule type" value="Genomic_DNA"/>
</dbReference>
<gene>
    <name evidence="1" type="ORF">ACG04R_16530</name>
</gene>
<evidence type="ECO:0000313" key="1">
    <source>
        <dbReference type="EMBL" id="MFG6488295.1"/>
    </source>
</evidence>
<protein>
    <submittedName>
        <fullName evidence="1">Uncharacterized protein</fullName>
    </submittedName>
</protein>
<reference evidence="1 2" key="1">
    <citation type="submission" date="2024-08" db="EMBL/GenBank/DDBJ databases">
        <authorList>
            <person name="Lu H."/>
        </authorList>
    </citation>
    <scope>NUCLEOTIDE SEQUENCE [LARGE SCALE GENOMIC DNA]</scope>
    <source>
        <strain evidence="1 2">BYS78W</strain>
    </source>
</reference>
<organism evidence="1 2">
    <name type="scientific">Pelomonas candidula</name>
    <dbReference type="NCBI Taxonomy" id="3299025"/>
    <lineage>
        <taxon>Bacteria</taxon>
        <taxon>Pseudomonadati</taxon>
        <taxon>Pseudomonadota</taxon>
        <taxon>Betaproteobacteria</taxon>
        <taxon>Burkholderiales</taxon>
        <taxon>Sphaerotilaceae</taxon>
        <taxon>Roseateles</taxon>
    </lineage>
</organism>
<name>A0ABW7HEF3_9BURK</name>
<comment type="caution">
    <text evidence="1">The sequence shown here is derived from an EMBL/GenBank/DDBJ whole genome shotgun (WGS) entry which is preliminary data.</text>
</comment>
<dbReference type="RefSeq" id="WP_394412910.1">
    <property type="nucleotide sequence ID" value="NZ_JBIGIC010000008.1"/>
</dbReference>